<feature type="region of interest" description="Disordered" evidence="9">
    <location>
        <begin position="36"/>
        <end position="80"/>
    </location>
</feature>
<dbReference type="PANTHER" id="PTHR30026:SF23">
    <property type="entry name" value="TO APRF-PUTATIVE OUTER MEMBRANE EFFLUX PROTEIN OR SECRETED ALKALINE PHOSPHATASE-RELATED"/>
    <property type="match status" value="1"/>
</dbReference>
<dbReference type="AlphaFoldDB" id="A0A2Z5G6D9"/>
<evidence type="ECO:0000256" key="4">
    <source>
        <dbReference type="ARBA" id="ARBA00022452"/>
    </source>
</evidence>
<keyword evidence="6" id="KW-0472">Membrane</keyword>
<dbReference type="GO" id="GO:1990281">
    <property type="term" value="C:efflux pump complex"/>
    <property type="evidence" value="ECO:0007669"/>
    <property type="project" value="TreeGrafter"/>
</dbReference>
<feature type="chain" id="PRO_5016266749" evidence="10">
    <location>
        <begin position="31"/>
        <end position="675"/>
    </location>
</feature>
<evidence type="ECO:0000256" key="10">
    <source>
        <dbReference type="SAM" id="SignalP"/>
    </source>
</evidence>
<dbReference type="InterPro" id="IPR003423">
    <property type="entry name" value="OMP_efflux"/>
</dbReference>
<feature type="region of interest" description="Disordered" evidence="9">
    <location>
        <begin position="161"/>
        <end position="188"/>
    </location>
</feature>
<feature type="compositionally biased region" description="Gly residues" evidence="9">
    <location>
        <begin position="178"/>
        <end position="188"/>
    </location>
</feature>
<comment type="subcellular location">
    <subcellularLocation>
        <location evidence="1">Cell outer membrane</location>
    </subcellularLocation>
</comment>
<dbReference type="InterPro" id="IPR051906">
    <property type="entry name" value="TolC-like"/>
</dbReference>
<evidence type="ECO:0000313" key="12">
    <source>
        <dbReference type="Proteomes" id="UP000253606"/>
    </source>
</evidence>
<keyword evidence="10" id="KW-0732">Signal</keyword>
<feature type="compositionally biased region" description="Low complexity" evidence="9">
    <location>
        <begin position="36"/>
        <end position="53"/>
    </location>
</feature>
<protein>
    <submittedName>
        <fullName evidence="11">Outer membrane protein</fullName>
    </submittedName>
</protein>
<proteinExistence type="inferred from homology"/>
<keyword evidence="5" id="KW-0812">Transmembrane</keyword>
<comment type="similarity">
    <text evidence="2">Belongs to the outer membrane factor (OMF) (TC 1.B.17) family.</text>
</comment>
<evidence type="ECO:0000256" key="9">
    <source>
        <dbReference type="SAM" id="MobiDB-lite"/>
    </source>
</evidence>
<reference evidence="11 12" key="1">
    <citation type="journal article" date="2018" name="Front. Microbiol.">
        <title>Hydrolytic Capabilities as a Key to Environmental Success: Chitinolytic and Cellulolytic Acidobacteria From Acidic Sub-arctic Soils and Boreal Peatlands.</title>
        <authorList>
            <person name="Belova S.E."/>
            <person name="Ravin N.V."/>
            <person name="Pankratov T.A."/>
            <person name="Rakitin A.L."/>
            <person name="Ivanova A.A."/>
            <person name="Beletsky A.V."/>
            <person name="Mardanov A.V."/>
            <person name="Sinninghe Damste J.S."/>
            <person name="Dedysh S.N."/>
        </authorList>
    </citation>
    <scope>NUCLEOTIDE SEQUENCE [LARGE SCALE GENOMIC DNA]</scope>
    <source>
        <strain evidence="11 12">SBC82</strain>
    </source>
</reference>
<gene>
    <name evidence="11" type="ORF">ACPOL_4962</name>
</gene>
<dbReference type="RefSeq" id="WP_236656958.1">
    <property type="nucleotide sequence ID" value="NZ_CP030840.1"/>
</dbReference>
<evidence type="ECO:0000256" key="8">
    <source>
        <dbReference type="SAM" id="Coils"/>
    </source>
</evidence>
<name>A0A2Z5G6D9_9BACT</name>
<dbReference type="PANTHER" id="PTHR30026">
    <property type="entry name" value="OUTER MEMBRANE PROTEIN TOLC"/>
    <property type="match status" value="1"/>
</dbReference>
<feature type="compositionally biased region" description="Low complexity" evidence="9">
    <location>
        <begin position="164"/>
        <end position="177"/>
    </location>
</feature>
<sequence length="675" mass="72331">MRASKLASVSEKIIAATMCVALNSASWAQAAAPTPQAAAQQTAPDAPAPAAAQSETPSIAQQAKSVSGPSAMTGSIPPFHVELPHSRNPFDAYRPSIVPPANLDNSPRLQTLIRDGKLYLSLNDALALALENNLDLAYFRYNLPIADTDLARTKAGGASNGVNSGIQGSQGGFSSSGQGSGNGTGGGAGTGATAGGAGGLVTSTLGNGTAIIPFDPQFYLQGFVDHTTTPVANPVLYGVPLLRTNTIEGISQYTQAFPLGTNLSASFVGERQAANSPFNVINPSLFSQFNFTINQPLLAGFGLATNERFIHIAQKNRQVIDLAFRQQVITTVSLVEDIYWDLVSAYNDEQVKDRSLQFAQKTLDDDRKQLELQAIPALQVMKDESDVATREGDLTVAKATLRLNELLIKNALTKTIDDPALEEMPVVPLDQHGPPDANATKPIDQLLAEAEKNRPDVSEDEISMQIAQNNLKAIKNELLPSLSVYGQYVGYGLAGLLNPFCDLGTECTSTVPNNFGGALQNTFNYSAPEYQVGFKLLLTLRNRIAKADQFRAELEYRQRELSYAGQKKNIRFEVRNSQFAVEQAQARVEAAQKASDLAQKTFDITKQEQQLGAKSSYDTLSADHDLAVAQSALLAAQALFEKAKVDIDRATGETLDRMGIAIDDAKTGVVSQLRP</sequence>
<keyword evidence="4" id="KW-1134">Transmembrane beta strand</keyword>
<accession>A0A2Z5G6D9</accession>
<dbReference type="GO" id="GO:0015562">
    <property type="term" value="F:efflux transmembrane transporter activity"/>
    <property type="evidence" value="ECO:0007669"/>
    <property type="project" value="InterPro"/>
</dbReference>
<keyword evidence="3" id="KW-0813">Transport</keyword>
<feature type="signal peptide" evidence="10">
    <location>
        <begin position="1"/>
        <end position="30"/>
    </location>
</feature>
<keyword evidence="7" id="KW-0998">Cell outer membrane</keyword>
<keyword evidence="12" id="KW-1185">Reference proteome</keyword>
<dbReference type="EMBL" id="CP030840">
    <property type="protein sequence ID" value="AXC14224.1"/>
    <property type="molecule type" value="Genomic_DNA"/>
</dbReference>
<organism evidence="11 12">
    <name type="scientific">Acidisarcina polymorpha</name>
    <dbReference type="NCBI Taxonomy" id="2211140"/>
    <lineage>
        <taxon>Bacteria</taxon>
        <taxon>Pseudomonadati</taxon>
        <taxon>Acidobacteriota</taxon>
        <taxon>Terriglobia</taxon>
        <taxon>Terriglobales</taxon>
        <taxon>Acidobacteriaceae</taxon>
        <taxon>Acidisarcina</taxon>
    </lineage>
</organism>
<evidence type="ECO:0000256" key="1">
    <source>
        <dbReference type="ARBA" id="ARBA00004442"/>
    </source>
</evidence>
<feature type="compositionally biased region" description="Polar residues" evidence="9">
    <location>
        <begin position="54"/>
        <end position="73"/>
    </location>
</feature>
<dbReference type="SUPFAM" id="SSF56954">
    <property type="entry name" value="Outer membrane efflux proteins (OEP)"/>
    <property type="match status" value="1"/>
</dbReference>
<evidence type="ECO:0000313" key="11">
    <source>
        <dbReference type="EMBL" id="AXC14224.1"/>
    </source>
</evidence>
<dbReference type="Pfam" id="PF02321">
    <property type="entry name" value="OEP"/>
    <property type="match status" value="1"/>
</dbReference>
<dbReference type="Proteomes" id="UP000253606">
    <property type="component" value="Chromosome"/>
</dbReference>
<dbReference type="GO" id="GO:0009279">
    <property type="term" value="C:cell outer membrane"/>
    <property type="evidence" value="ECO:0007669"/>
    <property type="project" value="UniProtKB-SubCell"/>
</dbReference>
<feature type="coiled-coil region" evidence="8">
    <location>
        <begin position="574"/>
        <end position="601"/>
    </location>
</feature>
<evidence type="ECO:0000256" key="2">
    <source>
        <dbReference type="ARBA" id="ARBA00007613"/>
    </source>
</evidence>
<keyword evidence="8" id="KW-0175">Coiled coil</keyword>
<evidence type="ECO:0000256" key="5">
    <source>
        <dbReference type="ARBA" id="ARBA00022692"/>
    </source>
</evidence>
<evidence type="ECO:0000256" key="3">
    <source>
        <dbReference type="ARBA" id="ARBA00022448"/>
    </source>
</evidence>
<evidence type="ECO:0000256" key="6">
    <source>
        <dbReference type="ARBA" id="ARBA00023136"/>
    </source>
</evidence>
<dbReference type="KEGG" id="abas:ACPOL_4962"/>
<dbReference type="Gene3D" id="1.20.1600.10">
    <property type="entry name" value="Outer membrane efflux proteins (OEP)"/>
    <property type="match status" value="1"/>
</dbReference>
<evidence type="ECO:0000256" key="7">
    <source>
        <dbReference type="ARBA" id="ARBA00023237"/>
    </source>
</evidence>
<dbReference type="GO" id="GO:0015288">
    <property type="term" value="F:porin activity"/>
    <property type="evidence" value="ECO:0007669"/>
    <property type="project" value="TreeGrafter"/>
</dbReference>